<protein>
    <recommendedName>
        <fullName evidence="2">protein-tyrosine-phosphatase</fullName>
        <ecNumber evidence="2">3.1.3.48</ecNumber>
    </recommendedName>
</protein>
<sequence length="231" mass="26836">MVDFHTHILPGMDDGSSSVSQTLEMLQEMHQQNISTVVATPHFDMRKESIDDFLKRRDESFGKLQECLLGPKMILGAEVLLCGSYLHHIEGLEKLCIGRTRYMLIEGFTEPWGIEMQHSLSRLMTERNIIPILAHMERYYGIPKNREIMYALWQQGAVWQMNAQVLLRRWTRRFGLRMLRKGFVQVLGSDCHDMQLRPPNLGKAVEVVQRYASMDVLHEIEVCSEKMISDE</sequence>
<dbReference type="PANTHER" id="PTHR39181:SF1">
    <property type="entry name" value="TYROSINE-PROTEIN PHOSPHATASE YWQE"/>
    <property type="match status" value="1"/>
</dbReference>
<keyword evidence="7" id="KW-1185">Reference proteome</keyword>
<dbReference type="InterPro" id="IPR016195">
    <property type="entry name" value="Pol/histidinol_Pase-like"/>
</dbReference>
<dbReference type="PANTHER" id="PTHR39181">
    <property type="entry name" value="TYROSINE-PROTEIN PHOSPHATASE YWQE"/>
    <property type="match status" value="1"/>
</dbReference>
<comment type="catalytic activity">
    <reaction evidence="5">
        <text>O-phospho-L-tyrosyl-[protein] + H2O = L-tyrosyl-[protein] + phosphate</text>
        <dbReference type="Rhea" id="RHEA:10684"/>
        <dbReference type="Rhea" id="RHEA-COMP:10136"/>
        <dbReference type="Rhea" id="RHEA-COMP:20101"/>
        <dbReference type="ChEBI" id="CHEBI:15377"/>
        <dbReference type="ChEBI" id="CHEBI:43474"/>
        <dbReference type="ChEBI" id="CHEBI:46858"/>
        <dbReference type="ChEBI" id="CHEBI:61978"/>
        <dbReference type="EC" id="3.1.3.48"/>
    </reaction>
</comment>
<evidence type="ECO:0000256" key="3">
    <source>
        <dbReference type="ARBA" id="ARBA00022801"/>
    </source>
</evidence>
<dbReference type="AlphaFoldDB" id="A0A9D5R7R2"/>
<gene>
    <name evidence="6" type="ORF">INF28_03390</name>
</gene>
<comment type="similarity">
    <text evidence="1">Belongs to the metallo-dependent hydrolases superfamily. CpsB/CapC family.</text>
</comment>
<dbReference type="GO" id="GO:0030145">
    <property type="term" value="F:manganese ion binding"/>
    <property type="evidence" value="ECO:0007669"/>
    <property type="project" value="InterPro"/>
</dbReference>
<evidence type="ECO:0000256" key="2">
    <source>
        <dbReference type="ARBA" id="ARBA00013064"/>
    </source>
</evidence>
<dbReference type="InterPro" id="IPR016667">
    <property type="entry name" value="Caps_polysacc_synth_CpsB/CapC"/>
</dbReference>
<dbReference type="EMBL" id="JADCKB010000005">
    <property type="protein sequence ID" value="MBE5039506.1"/>
    <property type="molecule type" value="Genomic_DNA"/>
</dbReference>
<keyword evidence="3" id="KW-0378">Hydrolase</keyword>
<proteinExistence type="inferred from homology"/>
<name>A0A9D5R7R2_9FIRM</name>
<evidence type="ECO:0000313" key="6">
    <source>
        <dbReference type="EMBL" id="MBE5039506.1"/>
    </source>
</evidence>
<dbReference type="SUPFAM" id="SSF89550">
    <property type="entry name" value="PHP domain-like"/>
    <property type="match status" value="1"/>
</dbReference>
<dbReference type="PIRSF" id="PIRSF016557">
    <property type="entry name" value="Caps_synth_CpsB"/>
    <property type="match status" value="1"/>
</dbReference>
<comment type="caution">
    <text evidence="6">The sequence shown here is derived from an EMBL/GenBank/DDBJ whole genome shotgun (WGS) entry which is preliminary data.</text>
</comment>
<evidence type="ECO:0000256" key="5">
    <source>
        <dbReference type="ARBA" id="ARBA00051722"/>
    </source>
</evidence>
<evidence type="ECO:0000256" key="4">
    <source>
        <dbReference type="ARBA" id="ARBA00022912"/>
    </source>
</evidence>
<reference evidence="6" key="1">
    <citation type="submission" date="2020-10" db="EMBL/GenBank/DDBJ databases">
        <title>ChiBAC.</title>
        <authorList>
            <person name="Zenner C."/>
            <person name="Hitch T.C.A."/>
            <person name="Clavel T."/>
        </authorList>
    </citation>
    <scope>NUCLEOTIDE SEQUENCE</scope>
    <source>
        <strain evidence="6">DSM 107454</strain>
    </source>
</reference>
<dbReference type="GO" id="GO:0004725">
    <property type="term" value="F:protein tyrosine phosphatase activity"/>
    <property type="evidence" value="ECO:0007669"/>
    <property type="project" value="UniProtKB-EC"/>
</dbReference>
<dbReference type="Proteomes" id="UP000806542">
    <property type="component" value="Unassembled WGS sequence"/>
</dbReference>
<dbReference type="Pfam" id="PF19567">
    <property type="entry name" value="CpsB_CapC"/>
    <property type="match status" value="1"/>
</dbReference>
<dbReference type="RefSeq" id="WP_226392071.1">
    <property type="nucleotide sequence ID" value="NZ_JADCKB010000005.1"/>
</dbReference>
<accession>A0A9D5R7R2</accession>
<dbReference type="EC" id="3.1.3.48" evidence="2"/>
<organism evidence="6 7">
    <name type="scientific">Ructibacterium gallinarum</name>
    <dbReference type="NCBI Taxonomy" id="2779355"/>
    <lineage>
        <taxon>Bacteria</taxon>
        <taxon>Bacillati</taxon>
        <taxon>Bacillota</taxon>
        <taxon>Clostridia</taxon>
        <taxon>Eubacteriales</taxon>
        <taxon>Oscillospiraceae</taxon>
        <taxon>Ructibacterium</taxon>
    </lineage>
</organism>
<keyword evidence="4" id="KW-0904">Protein phosphatase</keyword>
<evidence type="ECO:0000256" key="1">
    <source>
        <dbReference type="ARBA" id="ARBA00005750"/>
    </source>
</evidence>
<dbReference type="Gene3D" id="3.20.20.140">
    <property type="entry name" value="Metal-dependent hydrolases"/>
    <property type="match status" value="1"/>
</dbReference>
<evidence type="ECO:0000313" key="7">
    <source>
        <dbReference type="Proteomes" id="UP000806542"/>
    </source>
</evidence>